<comment type="subcellular location">
    <subcellularLocation>
        <location evidence="1">Cell membrane</location>
        <topology evidence="1">Single-pass type I membrane protein</topology>
    </subcellularLocation>
</comment>
<dbReference type="PANTHER" id="PTHR24025:SF23">
    <property type="entry name" value="NEURAL-CADHERIN"/>
    <property type="match status" value="1"/>
</dbReference>
<evidence type="ECO:0000256" key="3">
    <source>
        <dbReference type="ARBA" id="ARBA00022692"/>
    </source>
</evidence>
<dbReference type="SUPFAM" id="SSF49313">
    <property type="entry name" value="Cadherin-like"/>
    <property type="match status" value="6"/>
</dbReference>
<dbReference type="SMART" id="SM00112">
    <property type="entry name" value="CA"/>
    <property type="match status" value="6"/>
</dbReference>
<gene>
    <name evidence="13" type="ORF">J4Q44_G00009390</name>
</gene>
<evidence type="ECO:0000256" key="9">
    <source>
        <dbReference type="ARBA" id="ARBA00023136"/>
    </source>
</evidence>
<evidence type="ECO:0000256" key="4">
    <source>
        <dbReference type="ARBA" id="ARBA00022729"/>
    </source>
</evidence>
<keyword evidence="2" id="KW-1003">Cell membrane</keyword>
<dbReference type="GO" id="GO:0005509">
    <property type="term" value="F:calcium ion binding"/>
    <property type="evidence" value="ECO:0007669"/>
    <property type="project" value="UniProtKB-UniRule"/>
</dbReference>
<dbReference type="Proteomes" id="UP001356427">
    <property type="component" value="Unassembled WGS sequence"/>
</dbReference>
<reference evidence="13 14" key="1">
    <citation type="submission" date="2021-04" db="EMBL/GenBank/DDBJ databases">
        <authorList>
            <person name="De Guttry C."/>
            <person name="Zahm M."/>
            <person name="Klopp C."/>
            <person name="Cabau C."/>
            <person name="Louis A."/>
            <person name="Berthelot C."/>
            <person name="Parey E."/>
            <person name="Roest Crollius H."/>
            <person name="Montfort J."/>
            <person name="Robinson-Rechavi M."/>
            <person name="Bucao C."/>
            <person name="Bouchez O."/>
            <person name="Gislard M."/>
            <person name="Lluch J."/>
            <person name="Milhes M."/>
            <person name="Lampietro C."/>
            <person name="Lopez Roques C."/>
            <person name="Donnadieu C."/>
            <person name="Braasch I."/>
            <person name="Desvignes T."/>
            <person name="Postlethwait J."/>
            <person name="Bobe J."/>
            <person name="Wedekind C."/>
            <person name="Guiguen Y."/>
        </authorList>
    </citation>
    <scope>NUCLEOTIDE SEQUENCE [LARGE SCALE GENOMIC DNA]</scope>
    <source>
        <strain evidence="13">Cs_M1</strain>
        <tissue evidence="13">Blood</tissue>
    </source>
</reference>
<evidence type="ECO:0000313" key="13">
    <source>
        <dbReference type="EMBL" id="KAK6328961.1"/>
    </source>
</evidence>
<feature type="domain" description="Cadherin" evidence="12">
    <location>
        <begin position="420"/>
        <end position="523"/>
    </location>
</feature>
<name>A0AAN8MKP2_9TELE</name>
<keyword evidence="10" id="KW-0325">Glycoprotein</keyword>
<feature type="domain" description="Cadherin" evidence="12">
    <location>
        <begin position="205"/>
        <end position="311"/>
    </location>
</feature>
<evidence type="ECO:0000256" key="6">
    <source>
        <dbReference type="ARBA" id="ARBA00022837"/>
    </source>
</evidence>
<feature type="domain" description="Cadherin" evidence="12">
    <location>
        <begin position="312"/>
        <end position="418"/>
    </location>
</feature>
<dbReference type="AlphaFoldDB" id="A0AAN8MKP2"/>
<dbReference type="InterPro" id="IPR015919">
    <property type="entry name" value="Cadherin-like_sf"/>
</dbReference>
<dbReference type="InterPro" id="IPR002126">
    <property type="entry name" value="Cadherin-like_dom"/>
</dbReference>
<dbReference type="FunFam" id="2.60.40.60:FF:000142">
    <property type="entry name" value="Cadherin 23"/>
    <property type="match status" value="1"/>
</dbReference>
<keyword evidence="4" id="KW-0732">Signal</keyword>
<protein>
    <recommendedName>
        <fullName evidence="12">Cadherin domain-containing protein</fullName>
    </recommendedName>
</protein>
<dbReference type="PRINTS" id="PR00205">
    <property type="entry name" value="CADHERIN"/>
</dbReference>
<dbReference type="PROSITE" id="PS50268">
    <property type="entry name" value="CADHERIN_2"/>
    <property type="match status" value="6"/>
</dbReference>
<proteinExistence type="predicted"/>
<dbReference type="PANTHER" id="PTHR24025">
    <property type="entry name" value="DESMOGLEIN FAMILY MEMBER"/>
    <property type="match status" value="1"/>
</dbReference>
<feature type="domain" description="Cadherin" evidence="12">
    <location>
        <begin position="524"/>
        <end position="605"/>
    </location>
</feature>
<keyword evidence="5" id="KW-0677">Repeat</keyword>
<comment type="caution">
    <text evidence="13">The sequence shown here is derived from an EMBL/GenBank/DDBJ whole genome shotgun (WGS) entry which is preliminary data.</text>
</comment>
<evidence type="ECO:0000313" key="14">
    <source>
        <dbReference type="Proteomes" id="UP001356427"/>
    </source>
</evidence>
<evidence type="ECO:0000256" key="11">
    <source>
        <dbReference type="PROSITE-ProRule" id="PRU00043"/>
    </source>
</evidence>
<dbReference type="Gene3D" id="2.60.40.60">
    <property type="entry name" value="Cadherins"/>
    <property type="match status" value="6"/>
</dbReference>
<evidence type="ECO:0000256" key="10">
    <source>
        <dbReference type="ARBA" id="ARBA00023180"/>
    </source>
</evidence>
<dbReference type="FunFam" id="2.60.40.60:FF:000156">
    <property type="entry name" value="cadherin-23 isoform X1"/>
    <property type="match status" value="1"/>
</dbReference>
<dbReference type="InterPro" id="IPR020894">
    <property type="entry name" value="Cadherin_CS"/>
</dbReference>
<dbReference type="PROSITE" id="PS00232">
    <property type="entry name" value="CADHERIN_1"/>
    <property type="match status" value="1"/>
</dbReference>
<feature type="domain" description="Cadherin" evidence="12">
    <location>
        <begin position="1"/>
        <end position="99"/>
    </location>
</feature>
<keyword evidence="6 11" id="KW-0106">Calcium</keyword>
<keyword evidence="8" id="KW-1133">Transmembrane helix</keyword>
<feature type="domain" description="Cadherin" evidence="12">
    <location>
        <begin position="100"/>
        <end position="204"/>
    </location>
</feature>
<sequence>PISTDVISVLAIDPDVGDNGTVVYSISPENPFYTINSSTGKIRTSGAVLDRERSNPKDILLMRTIIVSAVDLGRPPLRSSVSTTVYINLLDLNDNDPTFLNLPFVAEVPEGLPSGSSVFKIQVEDPDEQENGRVTMGLLVGMPRLDFYLNTTTGVLYSTATLDREQISLYHLRIVAYDQGQNPRTSTSTLTITVLDANDETPTFFPKIYNVSLQESVPRDHVVARLNCSDNDAGLNAELSYFITGGNQDGKFSVGFRDGVVRTVVGLDRETQATYSLVIEAIDNGPAGSRRTGTATVFVEVLDVNDNRPIFLQNSYETSILENVPIGYSILQQVQATDSDQGENGRVLYRILSGNSKGLFRINELSGLVMRGQRALDRESSSSHVLEVEAYNSDQGRMRSSVRVIVYVEDANDEAPVFTQQQYNRLGLRETAGIGTSVIVVRATDPDTGDGGAVAYALDSGSDRKFDVDVSTGLVTTVDYLDYETKTSYLMNVSATDQAPPFHRGFCTVYVTLLNELDEAVAFFSAGYEVSLLENIATGTEVVQVQARSADNLNQLSYRFDPDTSPAALALFKIDSITGRITVTGLLDREKGDLYTLTVVADDGGPKKDSTVVRQSLLSFFLS</sequence>
<evidence type="ECO:0000256" key="7">
    <source>
        <dbReference type="ARBA" id="ARBA00022889"/>
    </source>
</evidence>
<dbReference type="GO" id="GO:0007156">
    <property type="term" value="P:homophilic cell adhesion via plasma membrane adhesion molecules"/>
    <property type="evidence" value="ECO:0007669"/>
    <property type="project" value="InterPro"/>
</dbReference>
<dbReference type="Pfam" id="PF00028">
    <property type="entry name" value="Cadherin"/>
    <property type="match status" value="6"/>
</dbReference>
<organism evidence="13 14">
    <name type="scientific">Coregonus suidteri</name>
    <dbReference type="NCBI Taxonomy" id="861788"/>
    <lineage>
        <taxon>Eukaryota</taxon>
        <taxon>Metazoa</taxon>
        <taxon>Chordata</taxon>
        <taxon>Craniata</taxon>
        <taxon>Vertebrata</taxon>
        <taxon>Euteleostomi</taxon>
        <taxon>Actinopterygii</taxon>
        <taxon>Neopterygii</taxon>
        <taxon>Teleostei</taxon>
        <taxon>Protacanthopterygii</taxon>
        <taxon>Salmoniformes</taxon>
        <taxon>Salmonidae</taxon>
        <taxon>Coregoninae</taxon>
        <taxon>Coregonus</taxon>
    </lineage>
</organism>
<keyword evidence="9" id="KW-0472">Membrane</keyword>
<feature type="non-terminal residue" evidence="13">
    <location>
        <position position="1"/>
    </location>
</feature>
<dbReference type="FunFam" id="2.60.40.60:FF:000020">
    <property type="entry name" value="Dachsous cadherin-related 1b"/>
    <property type="match status" value="1"/>
</dbReference>
<keyword evidence="14" id="KW-1185">Reference proteome</keyword>
<dbReference type="GO" id="GO:0005886">
    <property type="term" value="C:plasma membrane"/>
    <property type="evidence" value="ECO:0007669"/>
    <property type="project" value="UniProtKB-SubCell"/>
</dbReference>
<dbReference type="FunFam" id="2.60.40.60:FF:000146">
    <property type="entry name" value="cadherin-23 isoform X1"/>
    <property type="match status" value="1"/>
</dbReference>
<feature type="non-terminal residue" evidence="13">
    <location>
        <position position="623"/>
    </location>
</feature>
<dbReference type="GO" id="GO:0009653">
    <property type="term" value="P:anatomical structure morphogenesis"/>
    <property type="evidence" value="ECO:0007669"/>
    <property type="project" value="UniProtKB-ARBA"/>
</dbReference>
<keyword evidence="7" id="KW-0130">Cell adhesion</keyword>
<accession>A0AAN8MKP2</accession>
<evidence type="ECO:0000256" key="8">
    <source>
        <dbReference type="ARBA" id="ARBA00022989"/>
    </source>
</evidence>
<evidence type="ECO:0000256" key="1">
    <source>
        <dbReference type="ARBA" id="ARBA00004251"/>
    </source>
</evidence>
<evidence type="ECO:0000256" key="5">
    <source>
        <dbReference type="ARBA" id="ARBA00022737"/>
    </source>
</evidence>
<dbReference type="FunFam" id="2.60.40.60:FF:000060">
    <property type="entry name" value="Putative cadherin-23"/>
    <property type="match status" value="2"/>
</dbReference>
<dbReference type="GO" id="GO:0005911">
    <property type="term" value="C:cell-cell junction"/>
    <property type="evidence" value="ECO:0007669"/>
    <property type="project" value="TreeGrafter"/>
</dbReference>
<dbReference type="InterPro" id="IPR050971">
    <property type="entry name" value="Cadherin-domain_protein"/>
</dbReference>
<evidence type="ECO:0000256" key="2">
    <source>
        <dbReference type="ARBA" id="ARBA00022475"/>
    </source>
</evidence>
<dbReference type="CDD" id="cd11304">
    <property type="entry name" value="Cadherin_repeat"/>
    <property type="match status" value="6"/>
</dbReference>
<keyword evidence="3" id="KW-0812">Transmembrane</keyword>
<evidence type="ECO:0000259" key="12">
    <source>
        <dbReference type="PROSITE" id="PS50268"/>
    </source>
</evidence>
<dbReference type="EMBL" id="JAGTTL010000001">
    <property type="protein sequence ID" value="KAK6328961.1"/>
    <property type="molecule type" value="Genomic_DNA"/>
</dbReference>